<dbReference type="RefSeq" id="WP_378319619.1">
    <property type="nucleotide sequence ID" value="NZ_JBHUHY010000004.1"/>
</dbReference>
<evidence type="ECO:0000313" key="2">
    <source>
        <dbReference type="EMBL" id="MFD2186631.1"/>
    </source>
</evidence>
<evidence type="ECO:0000259" key="1">
    <source>
        <dbReference type="Pfam" id="PF14065"/>
    </source>
</evidence>
<comment type="caution">
    <text evidence="2">The sequence shown here is derived from an EMBL/GenBank/DDBJ whole genome shotgun (WGS) entry which is preliminary data.</text>
</comment>
<dbReference type="InterPro" id="IPR025351">
    <property type="entry name" value="Pvc16_N"/>
</dbReference>
<dbReference type="Proteomes" id="UP001597344">
    <property type="component" value="Unassembled WGS sequence"/>
</dbReference>
<proteinExistence type="predicted"/>
<name>A0ABW5AV79_9FLAO</name>
<feature type="domain" description="Pvc16 N-terminal" evidence="1">
    <location>
        <begin position="5"/>
        <end position="182"/>
    </location>
</feature>
<organism evidence="2 3">
    <name type="scientific">Aquimarina celericrescens</name>
    <dbReference type="NCBI Taxonomy" id="1964542"/>
    <lineage>
        <taxon>Bacteria</taxon>
        <taxon>Pseudomonadati</taxon>
        <taxon>Bacteroidota</taxon>
        <taxon>Flavobacteriia</taxon>
        <taxon>Flavobacteriales</taxon>
        <taxon>Flavobacteriaceae</taxon>
        <taxon>Aquimarina</taxon>
    </lineage>
</organism>
<accession>A0ABW5AV79</accession>
<keyword evidence="3" id="KW-1185">Reference proteome</keyword>
<gene>
    <name evidence="2" type="ORF">ACFSJT_07485</name>
</gene>
<evidence type="ECO:0000313" key="3">
    <source>
        <dbReference type="Proteomes" id="UP001597344"/>
    </source>
</evidence>
<protein>
    <submittedName>
        <fullName evidence="2">DUF4255 domain-containing protein</fullName>
    </submittedName>
</protein>
<reference evidence="3" key="1">
    <citation type="journal article" date="2019" name="Int. J. Syst. Evol. Microbiol.">
        <title>The Global Catalogue of Microorganisms (GCM) 10K type strain sequencing project: providing services to taxonomists for standard genome sequencing and annotation.</title>
        <authorList>
            <consortium name="The Broad Institute Genomics Platform"/>
            <consortium name="The Broad Institute Genome Sequencing Center for Infectious Disease"/>
            <person name="Wu L."/>
            <person name="Ma J."/>
        </authorList>
    </citation>
    <scope>NUCLEOTIDE SEQUENCE [LARGE SCALE GENOMIC DNA]</scope>
    <source>
        <strain evidence="3">DT92</strain>
    </source>
</reference>
<dbReference type="EMBL" id="JBHUHY010000004">
    <property type="protein sequence ID" value="MFD2186631.1"/>
    <property type="molecule type" value="Genomic_DNA"/>
</dbReference>
<dbReference type="Pfam" id="PF14065">
    <property type="entry name" value="Pvc16_N"/>
    <property type="match status" value="1"/>
</dbReference>
<sequence length="191" mass="21715">MIFQVLQIIKEEVNAYFEDDNPVSLGNIATISSGDNDDDDPDIVLTLINIDEESTLKNVPNYKIEGTSVSYKNPKVNINLYLLFSANNNRYTESLKSISKIIEFFQGKNVFTQSNSNYDREDVDMQGIGDFKFVTELYTPSFEQLSYVWGILGGKQYPSVIYKLRLLEIERDILQAEGSVITQIDATINKN</sequence>